<feature type="non-terminal residue" evidence="1">
    <location>
        <position position="83"/>
    </location>
</feature>
<dbReference type="Pfam" id="PF00429">
    <property type="entry name" value="TLV_coat"/>
    <property type="match status" value="1"/>
</dbReference>
<proteinExistence type="predicted"/>
<dbReference type="InterPro" id="IPR018154">
    <property type="entry name" value="TLV/ENV_coat_polyprotein"/>
</dbReference>
<evidence type="ECO:0000313" key="2">
    <source>
        <dbReference type="Proteomes" id="UP000558509"/>
    </source>
</evidence>
<evidence type="ECO:0000313" key="1">
    <source>
        <dbReference type="EMBL" id="NXA84731.1"/>
    </source>
</evidence>
<name>A0A7K7Z3Z6_THRLU</name>
<dbReference type="Proteomes" id="UP000558509">
    <property type="component" value="Unassembled WGS sequence"/>
</dbReference>
<dbReference type="AlphaFoldDB" id="A0A7K7Z3Z6"/>
<keyword evidence="2" id="KW-1185">Reference proteome</keyword>
<comment type="caution">
    <text evidence="1">The sequence shown here is derived from an EMBL/GenBank/DDBJ whole genome shotgun (WGS) entry which is preliminary data.</text>
</comment>
<organism evidence="1 2">
    <name type="scientific">Thryothorus ludovicianus</name>
    <name type="common">Carolina wren</name>
    <name type="synonym">Sylvia ludoviciana</name>
    <dbReference type="NCBI Taxonomy" id="74200"/>
    <lineage>
        <taxon>Eukaryota</taxon>
        <taxon>Metazoa</taxon>
        <taxon>Chordata</taxon>
        <taxon>Craniata</taxon>
        <taxon>Vertebrata</taxon>
        <taxon>Euteleostomi</taxon>
        <taxon>Archelosauria</taxon>
        <taxon>Archosauria</taxon>
        <taxon>Dinosauria</taxon>
        <taxon>Saurischia</taxon>
        <taxon>Theropoda</taxon>
        <taxon>Coelurosauria</taxon>
        <taxon>Aves</taxon>
        <taxon>Neognathae</taxon>
        <taxon>Neoaves</taxon>
        <taxon>Telluraves</taxon>
        <taxon>Australaves</taxon>
        <taxon>Passeriformes</taxon>
        <taxon>Certhiidae</taxon>
        <taxon>Troglodytinae</taxon>
        <taxon>Thryothorus</taxon>
    </lineage>
</organism>
<gene>
    <name evidence="1" type="primary">Env1_3</name>
    <name evidence="1" type="ORF">THRLUD_R15148</name>
</gene>
<reference evidence="1 2" key="1">
    <citation type="submission" date="2019-09" db="EMBL/GenBank/DDBJ databases">
        <title>Bird 10,000 Genomes (B10K) Project - Family phase.</title>
        <authorList>
            <person name="Zhang G."/>
        </authorList>
    </citation>
    <scope>NUCLEOTIDE SEQUENCE [LARGE SCALE GENOMIC DNA]</scope>
    <source>
        <strain evidence="1">B10K-DU-001-68</strain>
        <tissue evidence="1">Muscle</tissue>
    </source>
</reference>
<accession>A0A7K7Z3Z6</accession>
<protein>
    <submittedName>
        <fullName evidence="1">ENV1 protein</fullName>
    </submittedName>
</protein>
<feature type="non-terminal residue" evidence="1">
    <location>
        <position position="1"/>
    </location>
</feature>
<sequence>LYLRENPLWKLLNITYQVLNSTNLNVTQHCWLCYDIEPPFYESVGVHVKAKRVNGSNPSQCLWGDKKQGLTMQYESGKGRCIG</sequence>
<dbReference type="EMBL" id="VZTB01018248">
    <property type="protein sequence ID" value="NXA84731.1"/>
    <property type="molecule type" value="Genomic_DNA"/>
</dbReference>